<evidence type="ECO:0000313" key="2">
    <source>
        <dbReference type="Proteomes" id="UP000197619"/>
    </source>
</evidence>
<keyword evidence="2" id="KW-1185">Reference proteome</keyword>
<dbReference type="Proteomes" id="UP000197619">
    <property type="component" value="Unassembled WGS sequence"/>
</dbReference>
<reference evidence="1 2" key="1">
    <citation type="submission" date="2017-05" db="EMBL/GenBank/DDBJ databases">
        <title>Genome of assembly of the Bengalese finch, Lonchura striata domestica.</title>
        <authorList>
            <person name="Colquitt B.M."/>
            <person name="Brainard M.S."/>
        </authorList>
    </citation>
    <scope>NUCLEOTIDE SEQUENCE [LARGE SCALE GENOMIC DNA]</scope>
    <source>
        <strain evidence="1">White83orange57</strain>
    </source>
</reference>
<organism evidence="1 2">
    <name type="scientific">Lonchura striata</name>
    <name type="common">white-rumped munia</name>
    <dbReference type="NCBI Taxonomy" id="40157"/>
    <lineage>
        <taxon>Eukaryota</taxon>
        <taxon>Metazoa</taxon>
        <taxon>Chordata</taxon>
        <taxon>Craniata</taxon>
        <taxon>Vertebrata</taxon>
        <taxon>Euteleostomi</taxon>
        <taxon>Archelosauria</taxon>
        <taxon>Archosauria</taxon>
        <taxon>Dinosauria</taxon>
        <taxon>Saurischia</taxon>
        <taxon>Theropoda</taxon>
        <taxon>Coelurosauria</taxon>
        <taxon>Aves</taxon>
        <taxon>Neognathae</taxon>
        <taxon>Neoaves</taxon>
        <taxon>Telluraves</taxon>
        <taxon>Australaves</taxon>
        <taxon>Passeriformes</taxon>
        <taxon>Passeroidea</taxon>
        <taxon>Estrildidae</taxon>
        <taxon>Estrildinae</taxon>
        <taxon>Lonchura</taxon>
    </lineage>
</organism>
<protein>
    <submittedName>
        <fullName evidence="1">Uncharacterized protein</fullName>
    </submittedName>
</protein>
<proteinExistence type="predicted"/>
<evidence type="ECO:0000313" key="1">
    <source>
        <dbReference type="EMBL" id="OWK54946.1"/>
    </source>
</evidence>
<name>A0A218UMR0_9PASE</name>
<dbReference type="AlphaFoldDB" id="A0A218UMR0"/>
<sequence>MNSSSSSSHQNRLKAYSSQWNEAHSSVGTQDIYPVPILTVSVELFSMLF</sequence>
<comment type="caution">
    <text evidence="1">The sequence shown here is derived from an EMBL/GenBank/DDBJ whole genome shotgun (WGS) entry which is preliminary data.</text>
</comment>
<dbReference type="EMBL" id="MUZQ01000223">
    <property type="protein sequence ID" value="OWK54946.1"/>
    <property type="molecule type" value="Genomic_DNA"/>
</dbReference>
<gene>
    <name evidence="1" type="ORF">RLOC_00005897</name>
</gene>
<accession>A0A218UMR0</accession>